<dbReference type="Gene3D" id="3.30.1360.120">
    <property type="entry name" value="Probable tRNA modification gtpase trme, domain 1"/>
    <property type="match status" value="1"/>
</dbReference>
<accession>A0A388TDZ1</accession>
<reference evidence="3 4" key="1">
    <citation type="journal article" date="2019" name="ISME J.">
        <title>Genome analyses of uncultured TG2/ZB3 bacteria in 'Margulisbacteria' specifically attached to ectosymbiotic spirochetes of protists in the termite gut.</title>
        <authorList>
            <person name="Utami Y.D."/>
            <person name="Kuwahara H."/>
            <person name="Igai K."/>
            <person name="Murakami T."/>
            <person name="Sugaya K."/>
            <person name="Morikawa T."/>
            <person name="Nagura Y."/>
            <person name="Yuki M."/>
            <person name="Deevong P."/>
            <person name="Inoue T."/>
            <person name="Kihara K."/>
            <person name="Lo N."/>
            <person name="Yamada A."/>
            <person name="Ohkuma M."/>
            <person name="Hongoh Y."/>
        </authorList>
    </citation>
    <scope>NUCLEOTIDE SEQUENCE [LARGE SCALE GENOMIC DNA]</scope>
    <source>
        <strain evidence="3">NkOx7-01</strain>
    </source>
</reference>
<feature type="non-terminal residue" evidence="3">
    <location>
        <position position="256"/>
    </location>
</feature>
<dbReference type="Pfam" id="PF01571">
    <property type="entry name" value="GCV_T"/>
    <property type="match status" value="1"/>
</dbReference>
<dbReference type="SUPFAM" id="SSF103025">
    <property type="entry name" value="Folate-binding domain"/>
    <property type="match status" value="1"/>
</dbReference>
<dbReference type="AlphaFoldDB" id="A0A388TDZ1"/>
<proteinExistence type="predicted"/>
<keyword evidence="4" id="KW-1185">Reference proteome</keyword>
<dbReference type="PANTHER" id="PTHR43757">
    <property type="entry name" value="AMINOMETHYLTRANSFERASE"/>
    <property type="match status" value="1"/>
</dbReference>
<evidence type="ECO:0000313" key="4">
    <source>
        <dbReference type="Proteomes" id="UP000269352"/>
    </source>
</evidence>
<protein>
    <submittedName>
        <fullName evidence="3">Glycine cleavage system protein T</fullName>
    </submittedName>
</protein>
<dbReference type="PANTHER" id="PTHR43757:SF2">
    <property type="entry name" value="AMINOMETHYLTRANSFERASE, MITOCHONDRIAL"/>
    <property type="match status" value="1"/>
</dbReference>
<dbReference type="GO" id="GO:0005829">
    <property type="term" value="C:cytosol"/>
    <property type="evidence" value="ECO:0007669"/>
    <property type="project" value="TreeGrafter"/>
</dbReference>
<evidence type="ECO:0000313" key="3">
    <source>
        <dbReference type="EMBL" id="GBR75214.1"/>
    </source>
</evidence>
<dbReference type="Proteomes" id="UP000269352">
    <property type="component" value="Unassembled WGS sequence"/>
</dbReference>
<feature type="domain" description="GCVT N-terminal" evidence="2">
    <location>
        <begin position="7"/>
        <end position="238"/>
    </location>
</feature>
<organism evidence="3 4">
    <name type="scientific">Termititenax aidoneus</name>
    <dbReference type="NCBI Taxonomy" id="2218524"/>
    <lineage>
        <taxon>Bacteria</taxon>
        <taxon>Bacillati</taxon>
        <taxon>Candidatus Margulisiibacteriota</taxon>
        <taxon>Candidatus Termititenacia</taxon>
        <taxon>Candidatus Termititenacales</taxon>
        <taxon>Candidatus Termititenacaceae</taxon>
        <taxon>Candidatus Termititenax</taxon>
    </lineage>
</organism>
<dbReference type="InterPro" id="IPR027266">
    <property type="entry name" value="TrmE/GcvT-like"/>
</dbReference>
<feature type="binding site" evidence="1">
    <location>
        <position position="188"/>
    </location>
    <ligand>
        <name>substrate</name>
    </ligand>
</feature>
<dbReference type="InterPro" id="IPR006222">
    <property type="entry name" value="GCVT_N"/>
</dbReference>
<gene>
    <name evidence="3" type="primary">gcvH</name>
    <name evidence="3" type="ORF">NO1_2238</name>
</gene>
<comment type="caution">
    <text evidence="3">The sequence shown here is derived from an EMBL/GenBank/DDBJ whole genome shotgun (WGS) entry which is preliminary data.</text>
</comment>
<evidence type="ECO:0000259" key="2">
    <source>
        <dbReference type="Pfam" id="PF01571"/>
    </source>
</evidence>
<name>A0A388TDZ1_TERA1</name>
<evidence type="ECO:0000256" key="1">
    <source>
        <dbReference type="PIRSR" id="PIRSR006487-1"/>
    </source>
</evidence>
<dbReference type="PIRSF" id="PIRSF006487">
    <property type="entry name" value="GcvT"/>
    <property type="match status" value="1"/>
</dbReference>
<sequence length="256" mass="29021">MLKRTPLYEEHLKLNAKMVEFGGWEMPLQYQGLLAEHQAVRTGMFDAGHMGVVKFLASEKLLSAQRTALTRYIDDMEIGQIRYNRIRNAQNGIVDDILIYKDYENYLSVFNAANIEKDQKFFADLGVECELLGWHVLAVQGPEAESIVQRHTAEDLEQMKYYTFLPLEFAEYDVLASKTGYTGERGFELMLPAENCAAVWELLLQDGVIPCGLGARDTLRIEAGMPLYGHELREVWTSAQTDSIVGLKMLDNFGVP</sequence>
<dbReference type="InterPro" id="IPR028896">
    <property type="entry name" value="GcvT/YgfZ/DmdA"/>
</dbReference>
<dbReference type="EMBL" id="BGZN01000193">
    <property type="protein sequence ID" value="GBR75214.1"/>
    <property type="molecule type" value="Genomic_DNA"/>
</dbReference>